<evidence type="ECO:0000313" key="2">
    <source>
        <dbReference type="EMBL" id="CAB4935334.1"/>
    </source>
</evidence>
<evidence type="ECO:0000256" key="1">
    <source>
        <dbReference type="SAM" id="Phobius"/>
    </source>
</evidence>
<dbReference type="EMBL" id="CAFBMZ010000103">
    <property type="protein sequence ID" value="CAB4935334.1"/>
    <property type="molecule type" value="Genomic_DNA"/>
</dbReference>
<gene>
    <name evidence="2" type="ORF">UFOPK3684_01181</name>
</gene>
<feature type="transmembrane region" description="Helical" evidence="1">
    <location>
        <begin position="110"/>
        <end position="131"/>
    </location>
</feature>
<feature type="transmembrane region" description="Helical" evidence="1">
    <location>
        <begin position="271"/>
        <end position="289"/>
    </location>
</feature>
<feature type="transmembrane region" description="Helical" evidence="1">
    <location>
        <begin position="227"/>
        <end position="251"/>
    </location>
</feature>
<protein>
    <submittedName>
        <fullName evidence="2">Unannotated protein</fullName>
    </submittedName>
</protein>
<organism evidence="2">
    <name type="scientific">freshwater metagenome</name>
    <dbReference type="NCBI Taxonomy" id="449393"/>
    <lineage>
        <taxon>unclassified sequences</taxon>
        <taxon>metagenomes</taxon>
        <taxon>ecological metagenomes</taxon>
    </lineage>
</organism>
<accession>A0A6J7IYA8</accession>
<keyword evidence="1" id="KW-0812">Transmembrane</keyword>
<reference evidence="2" key="1">
    <citation type="submission" date="2020-05" db="EMBL/GenBank/DDBJ databases">
        <authorList>
            <person name="Chiriac C."/>
            <person name="Salcher M."/>
            <person name="Ghai R."/>
            <person name="Kavagutti S V."/>
        </authorList>
    </citation>
    <scope>NUCLEOTIDE SEQUENCE</scope>
</reference>
<keyword evidence="1" id="KW-0472">Membrane</keyword>
<sequence>MFGRVLGVTLTQVLRSVALVLLPTAFISLVGWATAGSATGNTGDPMRAALWIWLGAHQVPFSLALPPSGVAGLLSYLPLGAVVFPILAIRSGINRAIDRLDGDTSLIPRVRALFALMYTIIGTIFALLSSTSAVKPVWYMSIIYILPLSLVCAATVGRRLVFAQAILYSSRIISFLLGISSLIFGVTLFLHISTVKNLTIILEPGILGGLLLLLLNVLYIPNAVVATLGYFSGAGFAIGSASIISPLSFHLHSIPAFPLLGTLPKTAHPTALLGIAVVIFAGALLASWTMTLGTRVLIQSLVASVILIALIAYAGSGALVTDAMSAMGVSPWKFTLSVSVELIIGALLALNIPRIGRRS</sequence>
<feature type="transmembrane region" description="Helical" evidence="1">
    <location>
        <begin position="137"/>
        <end position="160"/>
    </location>
</feature>
<dbReference type="AlphaFoldDB" id="A0A6J7IYA8"/>
<proteinExistence type="predicted"/>
<feature type="transmembrane region" description="Helical" evidence="1">
    <location>
        <begin position="334"/>
        <end position="352"/>
    </location>
</feature>
<feature type="transmembrane region" description="Helical" evidence="1">
    <location>
        <begin position="296"/>
        <end position="314"/>
    </location>
</feature>
<feature type="transmembrane region" description="Helical" evidence="1">
    <location>
        <begin position="172"/>
        <end position="192"/>
    </location>
</feature>
<name>A0A6J7IYA8_9ZZZZ</name>
<dbReference type="Pfam" id="PF19877">
    <property type="entry name" value="DUF6350"/>
    <property type="match status" value="1"/>
</dbReference>
<feature type="transmembrane region" description="Helical" evidence="1">
    <location>
        <begin position="198"/>
        <end position="220"/>
    </location>
</feature>
<feature type="transmembrane region" description="Helical" evidence="1">
    <location>
        <begin position="71"/>
        <end position="89"/>
    </location>
</feature>
<dbReference type="InterPro" id="IPR045931">
    <property type="entry name" value="DUF6350"/>
</dbReference>
<feature type="transmembrane region" description="Helical" evidence="1">
    <location>
        <begin position="12"/>
        <end position="36"/>
    </location>
</feature>
<keyword evidence="1" id="KW-1133">Transmembrane helix</keyword>